<feature type="transmembrane region" description="Helical" evidence="8">
    <location>
        <begin position="274"/>
        <end position="301"/>
    </location>
</feature>
<dbReference type="PANTHER" id="PTHR31611:SF0">
    <property type="entry name" value="HIGH-AFFINITY NICKEL TRANSPORT PROTEIN NIC1"/>
    <property type="match status" value="1"/>
</dbReference>
<feature type="transmembrane region" description="Helical" evidence="8">
    <location>
        <begin position="26"/>
        <end position="45"/>
    </location>
</feature>
<dbReference type="PANTHER" id="PTHR31611">
    <property type="entry name" value="HIGH-AFFINITY NICKEL TRANSPORT PROTEIN NIC1"/>
    <property type="match status" value="1"/>
</dbReference>
<sequence length="359" mass="38833">MGKGLMEAIVPSDGTAPRVVRRRIGLLYLVLIAANIAAWIWAYSLFAGQPALLSTALLAYVFGLRHAVDPDHIAAIDNVTRKLMQAGQRPVSVGFWFALGHSTVVVVAAAAVALAATSLITASEGYRELGGLIGTGVSAAFLILIGLVNLVVLAGVWRAFRQVRRTGRYVEADFDMLLANQGVLARILRPLFRLVTRSWHMYPLGLLFALGFDTATEVSLFGLSAAQASQGTDLWTILVFPALFTAGMTLVDATDGVLMLGAYSWAYVQPMRKLFYNLTITLVSVAVALVIGTLEALNLLADKLNLQGWLWQRIAAINDHFGVLGFGIVGLFAAAWLLSFLIYRLGRFDRIAVEPADMP</sequence>
<feature type="transmembrane region" description="Helical" evidence="8">
    <location>
        <begin position="321"/>
        <end position="343"/>
    </location>
</feature>
<evidence type="ECO:0000256" key="7">
    <source>
        <dbReference type="ARBA" id="ARBA00023136"/>
    </source>
</evidence>
<dbReference type="InterPro" id="IPR004688">
    <property type="entry name" value="Ni/Co_transpt"/>
</dbReference>
<dbReference type="InterPro" id="IPR011541">
    <property type="entry name" value="Ni/Co_transpt_high_affinity"/>
</dbReference>
<keyword evidence="4" id="KW-0533">Nickel</keyword>
<keyword evidence="7 8" id="KW-0472">Membrane</keyword>
<protein>
    <recommendedName>
        <fullName evidence="8">Nickel/cobalt efflux system</fullName>
    </recommendedName>
</protein>
<organism evidence="9 10">
    <name type="scientific">Methylobacterium radiotolerans</name>
    <dbReference type="NCBI Taxonomy" id="31998"/>
    <lineage>
        <taxon>Bacteria</taxon>
        <taxon>Pseudomonadati</taxon>
        <taxon>Pseudomonadota</taxon>
        <taxon>Alphaproteobacteria</taxon>
        <taxon>Hyphomicrobiales</taxon>
        <taxon>Methylobacteriaceae</taxon>
        <taxon>Methylobacterium</taxon>
    </lineage>
</organism>
<keyword evidence="3 8" id="KW-0813">Transport</keyword>
<evidence type="ECO:0000256" key="3">
    <source>
        <dbReference type="ARBA" id="ARBA00022448"/>
    </source>
</evidence>
<dbReference type="Pfam" id="PF03824">
    <property type="entry name" value="NicO"/>
    <property type="match status" value="1"/>
</dbReference>
<feature type="transmembrane region" description="Helical" evidence="8">
    <location>
        <begin position="51"/>
        <end position="68"/>
    </location>
</feature>
<reference evidence="9 10" key="1">
    <citation type="submission" date="2024-06" db="EMBL/GenBank/DDBJ databases">
        <title>Genomics of switchgrass bacterial isolates.</title>
        <authorList>
            <person name="Shade A."/>
        </authorList>
    </citation>
    <scope>NUCLEOTIDE SEQUENCE [LARGE SCALE GENOMIC DNA]</scope>
    <source>
        <strain evidence="9 10">PvP084</strain>
    </source>
</reference>
<feature type="transmembrane region" description="Helical" evidence="8">
    <location>
        <begin position="91"/>
        <end position="116"/>
    </location>
</feature>
<keyword evidence="6 8" id="KW-1133">Transmembrane helix</keyword>
<evidence type="ECO:0000256" key="6">
    <source>
        <dbReference type="ARBA" id="ARBA00022989"/>
    </source>
</evidence>
<dbReference type="Proteomes" id="UP001549119">
    <property type="component" value="Unassembled WGS sequence"/>
</dbReference>
<name>A0ABV2NS01_9HYPH</name>
<feature type="transmembrane region" description="Helical" evidence="8">
    <location>
        <begin position="234"/>
        <end position="253"/>
    </location>
</feature>
<evidence type="ECO:0000256" key="1">
    <source>
        <dbReference type="ARBA" id="ARBA00004127"/>
    </source>
</evidence>
<dbReference type="NCBIfam" id="TIGR00802">
    <property type="entry name" value="nico"/>
    <property type="match status" value="1"/>
</dbReference>
<dbReference type="EMBL" id="JBEPNW010000003">
    <property type="protein sequence ID" value="MET3869304.1"/>
    <property type="molecule type" value="Genomic_DNA"/>
</dbReference>
<comment type="similarity">
    <text evidence="2 8">Belongs to the NiCoT transporter (TC 2.A.52) family.</text>
</comment>
<feature type="transmembrane region" description="Helical" evidence="8">
    <location>
        <begin position="136"/>
        <end position="160"/>
    </location>
</feature>
<comment type="caution">
    <text evidence="9">The sequence shown here is derived from an EMBL/GenBank/DDBJ whole genome shotgun (WGS) entry which is preliminary data.</text>
</comment>
<evidence type="ECO:0000256" key="5">
    <source>
        <dbReference type="ARBA" id="ARBA00022692"/>
    </source>
</evidence>
<feature type="transmembrane region" description="Helical" evidence="8">
    <location>
        <begin position="199"/>
        <end position="222"/>
    </location>
</feature>
<accession>A0ABV2NS01</accession>
<proteinExistence type="inferred from homology"/>
<keyword evidence="10" id="KW-1185">Reference proteome</keyword>
<keyword evidence="5 8" id="KW-0812">Transmembrane</keyword>
<evidence type="ECO:0000256" key="2">
    <source>
        <dbReference type="ARBA" id="ARBA00010892"/>
    </source>
</evidence>
<evidence type="ECO:0000313" key="9">
    <source>
        <dbReference type="EMBL" id="MET3869304.1"/>
    </source>
</evidence>
<evidence type="ECO:0000256" key="8">
    <source>
        <dbReference type="RuleBase" id="RU362101"/>
    </source>
</evidence>
<evidence type="ECO:0000313" key="10">
    <source>
        <dbReference type="Proteomes" id="UP001549119"/>
    </source>
</evidence>
<evidence type="ECO:0000256" key="4">
    <source>
        <dbReference type="ARBA" id="ARBA00022596"/>
    </source>
</evidence>
<comment type="subcellular location">
    <subcellularLocation>
        <location evidence="8">Cell membrane</location>
        <topology evidence="8">Multi-pass membrane protein</topology>
    </subcellularLocation>
    <subcellularLocation>
        <location evidence="1">Endomembrane system</location>
        <topology evidence="1">Multi-pass membrane protein</topology>
    </subcellularLocation>
</comment>
<gene>
    <name evidence="9" type="ORF">ABIC20_006682</name>
</gene>